<evidence type="ECO:0000313" key="1">
    <source>
        <dbReference type="EMBL" id="GAG04676.1"/>
    </source>
</evidence>
<gene>
    <name evidence="1" type="ORF">S01H1_40267</name>
</gene>
<sequence>NLFGLNLDITNVGDAPLEPYFNDSCILVQIGINIHKFDEDHEWNMTVWIGNFYFKRLDVDETVSFFVPRKYIINRPLKKEYGGRQRLIDDFTIDILVTHNGGPDPQLIEEITIECFHIWHFIFYR</sequence>
<dbReference type="AlphaFoldDB" id="X0VVW7"/>
<reference evidence="1" key="1">
    <citation type="journal article" date="2014" name="Front. Microbiol.">
        <title>High frequency of phylogenetically diverse reductive dehalogenase-homologous genes in deep subseafloor sedimentary metagenomes.</title>
        <authorList>
            <person name="Kawai M."/>
            <person name="Futagami T."/>
            <person name="Toyoda A."/>
            <person name="Takaki Y."/>
            <person name="Nishi S."/>
            <person name="Hori S."/>
            <person name="Arai W."/>
            <person name="Tsubouchi T."/>
            <person name="Morono Y."/>
            <person name="Uchiyama I."/>
            <person name="Ito T."/>
            <person name="Fujiyama A."/>
            <person name="Inagaki F."/>
            <person name="Takami H."/>
        </authorList>
    </citation>
    <scope>NUCLEOTIDE SEQUENCE</scope>
    <source>
        <strain evidence="1">Expedition CK06-06</strain>
    </source>
</reference>
<feature type="non-terminal residue" evidence="1">
    <location>
        <position position="1"/>
    </location>
</feature>
<accession>X0VVW7</accession>
<comment type="caution">
    <text evidence="1">The sequence shown here is derived from an EMBL/GenBank/DDBJ whole genome shotgun (WGS) entry which is preliminary data.</text>
</comment>
<proteinExistence type="predicted"/>
<name>X0VVW7_9ZZZZ</name>
<organism evidence="1">
    <name type="scientific">marine sediment metagenome</name>
    <dbReference type="NCBI Taxonomy" id="412755"/>
    <lineage>
        <taxon>unclassified sequences</taxon>
        <taxon>metagenomes</taxon>
        <taxon>ecological metagenomes</taxon>
    </lineage>
</organism>
<protein>
    <submittedName>
        <fullName evidence="1">Uncharacterized protein</fullName>
    </submittedName>
</protein>
<dbReference type="EMBL" id="BARS01025485">
    <property type="protein sequence ID" value="GAG04676.1"/>
    <property type="molecule type" value="Genomic_DNA"/>
</dbReference>